<keyword evidence="2" id="KW-1185">Reference proteome</keyword>
<gene>
    <name evidence="1" type="ORF">FB567DRAFT_596596</name>
</gene>
<dbReference type="OrthoDB" id="3799620at2759"/>
<reference evidence="1" key="1">
    <citation type="journal article" date="2021" name="Nat. Commun.">
        <title>Genetic determinants of endophytism in the Arabidopsis root mycobiome.</title>
        <authorList>
            <person name="Mesny F."/>
            <person name="Miyauchi S."/>
            <person name="Thiergart T."/>
            <person name="Pickel B."/>
            <person name="Atanasova L."/>
            <person name="Karlsson M."/>
            <person name="Huettel B."/>
            <person name="Barry K.W."/>
            <person name="Haridas S."/>
            <person name="Chen C."/>
            <person name="Bauer D."/>
            <person name="Andreopoulos W."/>
            <person name="Pangilinan J."/>
            <person name="LaButti K."/>
            <person name="Riley R."/>
            <person name="Lipzen A."/>
            <person name="Clum A."/>
            <person name="Drula E."/>
            <person name="Henrissat B."/>
            <person name="Kohler A."/>
            <person name="Grigoriev I.V."/>
            <person name="Martin F.M."/>
            <person name="Hacquard S."/>
        </authorList>
    </citation>
    <scope>NUCLEOTIDE SEQUENCE</scope>
    <source>
        <strain evidence="1">MPI-SDFR-AT-0120</strain>
    </source>
</reference>
<dbReference type="AlphaFoldDB" id="A0A8K0R0B3"/>
<accession>A0A8K0R0B3</accession>
<dbReference type="Proteomes" id="UP000813461">
    <property type="component" value="Unassembled WGS sequence"/>
</dbReference>
<proteinExistence type="predicted"/>
<organism evidence="1 2">
    <name type="scientific">Paraphoma chrysanthemicola</name>
    <dbReference type="NCBI Taxonomy" id="798071"/>
    <lineage>
        <taxon>Eukaryota</taxon>
        <taxon>Fungi</taxon>
        <taxon>Dikarya</taxon>
        <taxon>Ascomycota</taxon>
        <taxon>Pezizomycotina</taxon>
        <taxon>Dothideomycetes</taxon>
        <taxon>Pleosporomycetidae</taxon>
        <taxon>Pleosporales</taxon>
        <taxon>Pleosporineae</taxon>
        <taxon>Phaeosphaeriaceae</taxon>
        <taxon>Paraphoma</taxon>
    </lineage>
</organism>
<sequence>MPTSFFDLPRELRDRVYDFVWEDSALFELHQDRVCSSFATYPSGFGLPIPTAKPKWLLTNKAFLLEGLSQFRRGGYIELAYQDLTPIDLPFPRRQPLLLLPSNVRDLRVFIESYSEQSGNNFVCYLAPLHLRNLDRQLRSANAHNTLRKLKVEITIHVSQAGFYPQSKILAGLTFVLVRVLPILDQFEFSIRYKTKSWMSRCLVHTALCFEVDDLDTVIEREWSKSAKHIKRVLYDPQNQDDWRDTEWKWSKV</sequence>
<name>A0A8K0R0B3_9PLEO</name>
<protein>
    <submittedName>
        <fullName evidence="1">Uncharacterized protein</fullName>
    </submittedName>
</protein>
<evidence type="ECO:0000313" key="1">
    <source>
        <dbReference type="EMBL" id="KAH7077428.1"/>
    </source>
</evidence>
<dbReference type="EMBL" id="JAGMVJ010000018">
    <property type="protein sequence ID" value="KAH7077428.1"/>
    <property type="molecule type" value="Genomic_DNA"/>
</dbReference>
<comment type="caution">
    <text evidence="1">The sequence shown here is derived from an EMBL/GenBank/DDBJ whole genome shotgun (WGS) entry which is preliminary data.</text>
</comment>
<evidence type="ECO:0000313" key="2">
    <source>
        <dbReference type="Proteomes" id="UP000813461"/>
    </source>
</evidence>